<dbReference type="GO" id="GO:0005975">
    <property type="term" value="P:carbohydrate metabolic process"/>
    <property type="evidence" value="ECO:0007669"/>
    <property type="project" value="InterPro"/>
</dbReference>
<evidence type="ECO:0000313" key="3">
    <source>
        <dbReference type="Proteomes" id="UP000253744"/>
    </source>
</evidence>
<name>A0A345IG12_9DEIO</name>
<feature type="domain" description="YkoP-like" evidence="1">
    <location>
        <begin position="244"/>
        <end position="354"/>
    </location>
</feature>
<dbReference type="Proteomes" id="UP000253744">
    <property type="component" value="Chromosome"/>
</dbReference>
<protein>
    <submittedName>
        <fullName evidence="2">Sectered polysaccharide deacetylase</fullName>
    </submittedName>
</protein>
<dbReference type="InterPro" id="IPR011330">
    <property type="entry name" value="Glyco_hydro/deAcase_b/a-brl"/>
</dbReference>
<evidence type="ECO:0000259" key="1">
    <source>
        <dbReference type="Pfam" id="PF22790"/>
    </source>
</evidence>
<dbReference type="KEGG" id="dwu:DVJ83_05050"/>
<dbReference type="EMBL" id="CP031158">
    <property type="protein sequence ID" value="AXG98634.1"/>
    <property type="molecule type" value="Genomic_DNA"/>
</dbReference>
<accession>A0A345IG12</accession>
<proteinExistence type="predicted"/>
<reference evidence="2 3" key="1">
    <citation type="submission" date="2018-07" db="EMBL/GenBank/DDBJ databases">
        <title>Complete Genome and Methylome Analysis of Deinococcus wulumuqiensis NEB 479.</title>
        <authorList>
            <person name="Fomenkov A."/>
            <person name="Luyten Y."/>
            <person name="Vincze T."/>
            <person name="Anton B.P."/>
            <person name="Clark T."/>
            <person name="Roberts R.J."/>
            <person name="Morgan R.D."/>
        </authorList>
    </citation>
    <scope>NUCLEOTIDE SEQUENCE [LARGE SCALE GENOMIC DNA]</scope>
    <source>
        <strain evidence="2 3">NEB 479</strain>
    </source>
</reference>
<dbReference type="SUPFAM" id="SSF88713">
    <property type="entry name" value="Glycoside hydrolase/deacetylase"/>
    <property type="match status" value="1"/>
</dbReference>
<gene>
    <name evidence="2" type="ORF">DVJ83_05050</name>
</gene>
<evidence type="ECO:0000313" key="2">
    <source>
        <dbReference type="EMBL" id="AXG98634.1"/>
    </source>
</evidence>
<dbReference type="RefSeq" id="WP_114671619.1">
    <property type="nucleotide sequence ID" value="NZ_CP031158.1"/>
</dbReference>
<dbReference type="InterPro" id="IPR054467">
    <property type="entry name" value="YkoP-like_dom"/>
</dbReference>
<sequence length="368" mass="39296">MSRFACPPLLHGPWTRALWSPLLRAGAFGALRGGHPGYPALGVTVPVPTPGELGLALERLSGTGAHVTLLCPPALARTAPDLLRAATRAGHEIAGDGLTRGAGEVALLQTVAGQQVTAWRLRPSERNGAALRTLAAWDIHPLPPALPAPEPGGTAEVSPADLQVRLDDWRARGYRPVPVRELPGLRAATPADLAQHVYMRLVEDRFSAQSHLVDLTQRADGVMRIAPLDHAPPPLPFPPRTPTAELHLHSPRVVGLAARSPLTAYRAYARSWADVAHALQTRPELAQAQVIFGVTLLFGPLEKAGFTVVELPPLQARWYGLGFRLLRLAYGTARPPSEGLPKMAWMTREAFLARHGGTGTESGTGPGD</sequence>
<organism evidence="2 3">
    <name type="scientific">Deinococcus wulumuqiensis</name>
    <dbReference type="NCBI Taxonomy" id="980427"/>
    <lineage>
        <taxon>Bacteria</taxon>
        <taxon>Thermotogati</taxon>
        <taxon>Deinococcota</taxon>
        <taxon>Deinococci</taxon>
        <taxon>Deinococcales</taxon>
        <taxon>Deinococcaceae</taxon>
        <taxon>Deinococcus</taxon>
    </lineage>
</organism>
<dbReference type="AlphaFoldDB" id="A0A345IG12"/>
<dbReference type="Pfam" id="PF22790">
    <property type="entry name" value="YkoP"/>
    <property type="match status" value="1"/>
</dbReference>